<evidence type="ECO:0000256" key="1">
    <source>
        <dbReference type="SAM" id="MobiDB-lite"/>
    </source>
</evidence>
<dbReference type="Proteomes" id="UP000663860">
    <property type="component" value="Unassembled WGS sequence"/>
</dbReference>
<protein>
    <submittedName>
        <fullName evidence="2">Uncharacterized protein</fullName>
    </submittedName>
</protein>
<name>A0A814YEC7_9BILA</name>
<evidence type="ECO:0000313" key="2">
    <source>
        <dbReference type="EMBL" id="CAF1228673.1"/>
    </source>
</evidence>
<comment type="caution">
    <text evidence="2">The sequence shown here is derived from an EMBL/GenBank/DDBJ whole genome shotgun (WGS) entry which is preliminary data.</text>
</comment>
<dbReference type="EMBL" id="CAJNOE010000464">
    <property type="protein sequence ID" value="CAF1228673.1"/>
    <property type="molecule type" value="Genomic_DNA"/>
</dbReference>
<reference evidence="2" key="1">
    <citation type="submission" date="2021-02" db="EMBL/GenBank/DDBJ databases">
        <authorList>
            <person name="Nowell W R."/>
        </authorList>
    </citation>
    <scope>NUCLEOTIDE SEQUENCE</scope>
</reference>
<evidence type="ECO:0000313" key="3">
    <source>
        <dbReference type="Proteomes" id="UP000663860"/>
    </source>
</evidence>
<feature type="compositionally biased region" description="Low complexity" evidence="1">
    <location>
        <begin position="68"/>
        <end position="101"/>
    </location>
</feature>
<feature type="region of interest" description="Disordered" evidence="1">
    <location>
        <begin position="67"/>
        <end position="149"/>
    </location>
</feature>
<sequence length="149" mass="16711">MYCVIKIKQPKNLIIEYEQAQAHHEQVIVDEGVFRADPKSHNSTSTPGEIRIVDKISDLPVNYSKYLTNRNTTSRSLPSSSSYDQQQGAQPQPSQTGPAQQYRANTYSNPGAYQTTYRASYKNQTGNRNGLGQNSNNDVNQSTNFAKYT</sequence>
<dbReference type="AlphaFoldDB" id="A0A814YEC7"/>
<proteinExistence type="predicted"/>
<gene>
    <name evidence="2" type="ORF">IZO911_LOCUS30128</name>
</gene>
<feature type="compositionally biased region" description="Polar residues" evidence="1">
    <location>
        <begin position="102"/>
        <end position="149"/>
    </location>
</feature>
<accession>A0A814YEC7</accession>
<organism evidence="2 3">
    <name type="scientific">Adineta steineri</name>
    <dbReference type="NCBI Taxonomy" id="433720"/>
    <lineage>
        <taxon>Eukaryota</taxon>
        <taxon>Metazoa</taxon>
        <taxon>Spiralia</taxon>
        <taxon>Gnathifera</taxon>
        <taxon>Rotifera</taxon>
        <taxon>Eurotatoria</taxon>
        <taxon>Bdelloidea</taxon>
        <taxon>Adinetida</taxon>
        <taxon>Adinetidae</taxon>
        <taxon>Adineta</taxon>
    </lineage>
</organism>